<comment type="caution">
    <text evidence="3">The sequence shown here is derived from an EMBL/GenBank/DDBJ whole genome shotgun (WGS) entry which is preliminary data.</text>
</comment>
<reference evidence="3" key="1">
    <citation type="journal article" date="2014" name="Int. J. Syst. Evol. Microbiol.">
        <title>Complete genome sequence of Corynebacterium casei LMG S-19264T (=DSM 44701T), isolated from a smear-ripened cheese.</title>
        <authorList>
            <consortium name="US DOE Joint Genome Institute (JGI-PGF)"/>
            <person name="Walter F."/>
            <person name="Albersmeier A."/>
            <person name="Kalinowski J."/>
            <person name="Ruckert C."/>
        </authorList>
    </citation>
    <scope>NUCLEOTIDE SEQUENCE</scope>
    <source>
        <strain evidence="3">KCTC 32255</strain>
    </source>
</reference>
<name>A0A918PNZ7_9SPHN</name>
<accession>A0A918PNZ7</accession>
<dbReference type="InterPro" id="IPR044855">
    <property type="entry name" value="CoA-Trfase_III_dom3_sf"/>
</dbReference>
<dbReference type="PANTHER" id="PTHR48207">
    <property type="entry name" value="SUCCINATE--HYDROXYMETHYLGLUTARATE COA-TRANSFERASE"/>
    <property type="match status" value="1"/>
</dbReference>
<dbReference type="PANTHER" id="PTHR48207:SF3">
    <property type="entry name" value="SUCCINATE--HYDROXYMETHYLGLUTARATE COA-TRANSFERASE"/>
    <property type="match status" value="1"/>
</dbReference>
<keyword evidence="1 3" id="KW-0808">Transferase</keyword>
<dbReference type="InterPro" id="IPR003673">
    <property type="entry name" value="CoA-Trfase_fam_III"/>
</dbReference>
<dbReference type="InterPro" id="IPR023606">
    <property type="entry name" value="CoA-Trfase_III_dom_1_sf"/>
</dbReference>
<dbReference type="Pfam" id="PF02515">
    <property type="entry name" value="CoA_transf_3"/>
    <property type="match status" value="1"/>
</dbReference>
<dbReference type="Gene3D" id="3.30.1540.10">
    <property type="entry name" value="formyl-coa transferase, domain 3"/>
    <property type="match status" value="1"/>
</dbReference>
<evidence type="ECO:0000313" key="3">
    <source>
        <dbReference type="EMBL" id="GGZ17875.1"/>
    </source>
</evidence>
<dbReference type="GO" id="GO:0008410">
    <property type="term" value="F:CoA-transferase activity"/>
    <property type="evidence" value="ECO:0007669"/>
    <property type="project" value="TreeGrafter"/>
</dbReference>
<dbReference type="SUPFAM" id="SSF89796">
    <property type="entry name" value="CoA-transferase family III (CaiB/BaiF)"/>
    <property type="match status" value="1"/>
</dbReference>
<protein>
    <submittedName>
        <fullName evidence="3">CoA transferase</fullName>
    </submittedName>
</protein>
<dbReference type="AlphaFoldDB" id="A0A918PNZ7"/>
<reference evidence="3" key="2">
    <citation type="submission" date="2020-09" db="EMBL/GenBank/DDBJ databases">
        <authorList>
            <person name="Sun Q."/>
            <person name="Kim S."/>
        </authorList>
    </citation>
    <scope>NUCLEOTIDE SEQUENCE</scope>
    <source>
        <strain evidence="3">KCTC 32255</strain>
    </source>
</reference>
<organism evidence="3 4">
    <name type="scientific">Novosphingobium colocasiae</name>
    <dbReference type="NCBI Taxonomy" id="1256513"/>
    <lineage>
        <taxon>Bacteria</taxon>
        <taxon>Pseudomonadati</taxon>
        <taxon>Pseudomonadota</taxon>
        <taxon>Alphaproteobacteria</taxon>
        <taxon>Sphingomonadales</taxon>
        <taxon>Sphingomonadaceae</taxon>
        <taxon>Novosphingobium</taxon>
    </lineage>
</organism>
<evidence type="ECO:0000313" key="4">
    <source>
        <dbReference type="Proteomes" id="UP000648075"/>
    </source>
</evidence>
<dbReference type="EMBL" id="BMZA01000043">
    <property type="protein sequence ID" value="GGZ17875.1"/>
    <property type="molecule type" value="Genomic_DNA"/>
</dbReference>
<keyword evidence="4" id="KW-1185">Reference proteome</keyword>
<dbReference type="InterPro" id="IPR050483">
    <property type="entry name" value="CoA-transferase_III_domain"/>
</dbReference>
<dbReference type="RefSeq" id="WP_189622601.1">
    <property type="nucleotide sequence ID" value="NZ_BMZA01000043.1"/>
</dbReference>
<evidence type="ECO:0000256" key="2">
    <source>
        <dbReference type="SAM" id="MobiDB-lite"/>
    </source>
</evidence>
<sequence>MDNVPTFGALSDLKIIDLTQMLAGPYGTMILADHGATVIKVESSVGDLSRAGQYRDDDTQRVLGGYFQSINRNKLSICIDLKTEQGREALKVLVRDADAVVENFRAGVMDRLGVGYEVLKEINPRLVYGALRGFGDERTGASPYLDWPAYDVVAQAMGGIMAITGMDSATPTKVGPGVGDIIPGMMLGFGVLAAIHHARRTGVGQFLDVAMTDAVLAICERTIWQNSISGAVPGPEGNHHPFLCPFGVYPTKDGFVTLAAFQDSFFAILCGLLDVPKLAEDPRFLTREARKAHKDDVIRELSAQTQRFTKQELTTRLGGKIPFGPVMNVEDIVHDEHFQTREMMVEVENPGTGPVRIAGVPIKMASTPGRVSRRAPLLGEHNHEVLRDAGLSESEIEALSPTAKSGQQLDAGSILATGG</sequence>
<proteinExistence type="predicted"/>
<dbReference type="Proteomes" id="UP000648075">
    <property type="component" value="Unassembled WGS sequence"/>
</dbReference>
<dbReference type="Gene3D" id="3.40.50.10540">
    <property type="entry name" value="Crotonobetainyl-coa:carnitine coa-transferase, domain 1"/>
    <property type="match status" value="1"/>
</dbReference>
<feature type="region of interest" description="Disordered" evidence="2">
    <location>
        <begin position="400"/>
        <end position="419"/>
    </location>
</feature>
<evidence type="ECO:0000256" key="1">
    <source>
        <dbReference type="ARBA" id="ARBA00022679"/>
    </source>
</evidence>
<gene>
    <name evidence="3" type="ORF">GCM10011614_35390</name>
</gene>